<proteinExistence type="predicted"/>
<name>A0A9D4GG10_DREPO</name>
<keyword evidence="2" id="KW-1185">Reference proteome</keyword>
<protein>
    <submittedName>
        <fullName evidence="1">Uncharacterized protein</fullName>
    </submittedName>
</protein>
<dbReference type="AlphaFoldDB" id="A0A9D4GG10"/>
<reference evidence="1" key="2">
    <citation type="submission" date="2020-11" db="EMBL/GenBank/DDBJ databases">
        <authorList>
            <person name="McCartney M.A."/>
            <person name="Auch B."/>
            <person name="Kono T."/>
            <person name="Mallez S."/>
            <person name="Becker A."/>
            <person name="Gohl D.M."/>
            <person name="Silverstein K.A.T."/>
            <person name="Koren S."/>
            <person name="Bechman K.B."/>
            <person name="Herman A."/>
            <person name="Abrahante J.E."/>
            <person name="Garbe J."/>
        </authorList>
    </citation>
    <scope>NUCLEOTIDE SEQUENCE</scope>
    <source>
        <strain evidence="1">Duluth1</strain>
        <tissue evidence="1">Whole animal</tissue>
    </source>
</reference>
<accession>A0A9D4GG10</accession>
<comment type="caution">
    <text evidence="1">The sequence shown here is derived from an EMBL/GenBank/DDBJ whole genome shotgun (WGS) entry which is preliminary data.</text>
</comment>
<reference evidence="1" key="1">
    <citation type="journal article" date="2019" name="bioRxiv">
        <title>The Genome of the Zebra Mussel, Dreissena polymorpha: A Resource for Invasive Species Research.</title>
        <authorList>
            <person name="McCartney M.A."/>
            <person name="Auch B."/>
            <person name="Kono T."/>
            <person name="Mallez S."/>
            <person name="Zhang Y."/>
            <person name="Obille A."/>
            <person name="Becker A."/>
            <person name="Abrahante J.E."/>
            <person name="Garbe J."/>
            <person name="Badalamenti J.P."/>
            <person name="Herman A."/>
            <person name="Mangelson H."/>
            <person name="Liachko I."/>
            <person name="Sullivan S."/>
            <person name="Sone E.D."/>
            <person name="Koren S."/>
            <person name="Silverstein K.A.T."/>
            <person name="Beckman K.B."/>
            <person name="Gohl D.M."/>
        </authorList>
    </citation>
    <scope>NUCLEOTIDE SEQUENCE</scope>
    <source>
        <strain evidence="1">Duluth1</strain>
        <tissue evidence="1">Whole animal</tissue>
    </source>
</reference>
<evidence type="ECO:0000313" key="1">
    <source>
        <dbReference type="EMBL" id="KAH3816192.1"/>
    </source>
</evidence>
<dbReference type="Proteomes" id="UP000828390">
    <property type="component" value="Unassembled WGS sequence"/>
</dbReference>
<evidence type="ECO:0000313" key="2">
    <source>
        <dbReference type="Proteomes" id="UP000828390"/>
    </source>
</evidence>
<organism evidence="1 2">
    <name type="scientific">Dreissena polymorpha</name>
    <name type="common">Zebra mussel</name>
    <name type="synonym">Mytilus polymorpha</name>
    <dbReference type="NCBI Taxonomy" id="45954"/>
    <lineage>
        <taxon>Eukaryota</taxon>
        <taxon>Metazoa</taxon>
        <taxon>Spiralia</taxon>
        <taxon>Lophotrochozoa</taxon>
        <taxon>Mollusca</taxon>
        <taxon>Bivalvia</taxon>
        <taxon>Autobranchia</taxon>
        <taxon>Heteroconchia</taxon>
        <taxon>Euheterodonta</taxon>
        <taxon>Imparidentia</taxon>
        <taxon>Neoheterodontei</taxon>
        <taxon>Myida</taxon>
        <taxon>Dreissenoidea</taxon>
        <taxon>Dreissenidae</taxon>
        <taxon>Dreissena</taxon>
    </lineage>
</organism>
<gene>
    <name evidence="1" type="ORF">DPMN_117703</name>
</gene>
<dbReference type="EMBL" id="JAIWYP010000005">
    <property type="protein sequence ID" value="KAH3816192.1"/>
    <property type="molecule type" value="Genomic_DNA"/>
</dbReference>
<sequence length="54" mass="5983">MTYLRKPACTHDTRSLGDGNHIDDVLLDFSKSFDKVPHERSLSSLTTMGSAINC</sequence>